<feature type="transmembrane region" description="Helical" evidence="1">
    <location>
        <begin position="193"/>
        <end position="214"/>
    </location>
</feature>
<feature type="transmembrane region" description="Helical" evidence="1">
    <location>
        <begin position="404"/>
        <end position="424"/>
    </location>
</feature>
<feature type="transmembrane region" description="Helical" evidence="1">
    <location>
        <begin position="57"/>
        <end position="78"/>
    </location>
</feature>
<feature type="transmembrane region" description="Helical" evidence="1">
    <location>
        <begin position="123"/>
        <end position="148"/>
    </location>
</feature>
<dbReference type="PANTHER" id="PTHR37422:SF21">
    <property type="entry name" value="EXOQ-LIKE PROTEIN"/>
    <property type="match status" value="1"/>
</dbReference>
<protein>
    <submittedName>
        <fullName evidence="2">Uncharacterized protein</fullName>
    </submittedName>
</protein>
<feature type="transmembrane region" description="Helical" evidence="1">
    <location>
        <begin position="90"/>
        <end position="111"/>
    </location>
</feature>
<accession>A0A3E2DNG5</accession>
<gene>
    <name evidence="2" type="ORF">CHT91_00520</name>
</gene>
<reference evidence="2 3" key="1">
    <citation type="submission" date="2017-07" db="EMBL/GenBank/DDBJ databases">
        <authorList>
            <person name="Sun Z.S."/>
            <person name="Albrecht U."/>
            <person name="Echele G."/>
            <person name="Lee C.C."/>
        </authorList>
    </citation>
    <scope>NUCLEOTIDE SEQUENCE [LARGE SCALE GENOMIC DNA]</scope>
    <source>
        <strain evidence="2 3">P16-029</strain>
    </source>
</reference>
<comment type="caution">
    <text evidence="2">The sequence shown here is derived from an EMBL/GenBank/DDBJ whole genome shotgun (WGS) entry which is preliminary data.</text>
</comment>
<evidence type="ECO:0000313" key="3">
    <source>
        <dbReference type="Proteomes" id="UP000259211"/>
    </source>
</evidence>
<dbReference type="PANTHER" id="PTHR37422">
    <property type="entry name" value="TEICHURONIC ACID BIOSYNTHESIS PROTEIN TUAE"/>
    <property type="match status" value="1"/>
</dbReference>
<feature type="transmembrane region" description="Helical" evidence="1">
    <location>
        <begin position="364"/>
        <end position="392"/>
    </location>
</feature>
<dbReference type="InterPro" id="IPR051533">
    <property type="entry name" value="WaaL-like"/>
</dbReference>
<keyword evidence="1" id="KW-0812">Transmembrane</keyword>
<dbReference type="AlphaFoldDB" id="A0A3E2DNG5"/>
<sequence>MVGLAILHRGVGQLSSAPTRVGWYQRSIGALTSWGLTALMVVAAVADLRHGLTQPPWLVSSYLVVDVLIVLVCAPAVWLRRHDLGRAGTWMIAAAGGLMVWALVSASVCPLPSLSRITVGREFLVMPAVTSLMTLLAGVTIACGLAVEASGRDLIARLWWPAVALTCASFVQWPRAMKVHGSPRLATGMGGSAVIHVALLLACGVLVAAAVAHFRTALSVLFACAALLAVVLTGSRAGLACAALFSVGCGIGSVLWRRSAPAVTARHRRLVWAGLGALVMMVAVMVALVPGLRRMLNPSDPLRAQTVHVGVSLWSSDWRHVFVGHGFGRLWPWYLYDSHAWREPWRGMILTHWGRSLNSAHSTVLAVLVELGLIGLSLLFVTLAVPVIRLVAEVTRGSWSPPHAVVLWSVISTMPAFLLDTYLFKNFGVSMWWWVVAFTAVLCGGQRPLSTSRQKAG</sequence>
<feature type="transmembrane region" description="Helical" evidence="1">
    <location>
        <begin position="220"/>
        <end position="249"/>
    </location>
</feature>
<feature type="transmembrane region" description="Helical" evidence="1">
    <location>
        <begin position="23"/>
        <end position="45"/>
    </location>
</feature>
<feature type="transmembrane region" description="Helical" evidence="1">
    <location>
        <begin position="154"/>
        <end position="173"/>
    </location>
</feature>
<dbReference type="Proteomes" id="UP000259211">
    <property type="component" value="Unassembled WGS sequence"/>
</dbReference>
<dbReference type="EMBL" id="NOWI01000001">
    <property type="protein sequence ID" value="RFT46848.1"/>
    <property type="molecule type" value="Genomic_DNA"/>
</dbReference>
<evidence type="ECO:0000256" key="1">
    <source>
        <dbReference type="SAM" id="Phobius"/>
    </source>
</evidence>
<keyword evidence="1" id="KW-1133">Transmembrane helix</keyword>
<feature type="transmembrane region" description="Helical" evidence="1">
    <location>
        <begin position="430"/>
        <end position="449"/>
    </location>
</feature>
<evidence type="ECO:0000313" key="2">
    <source>
        <dbReference type="EMBL" id="RFT46848.1"/>
    </source>
</evidence>
<keyword evidence="1" id="KW-0472">Membrane</keyword>
<name>A0A3E2DNG5_9ACTN</name>
<proteinExistence type="predicted"/>
<organism evidence="2 3">
    <name type="scientific">Cutibacterium avidum</name>
    <dbReference type="NCBI Taxonomy" id="33010"/>
    <lineage>
        <taxon>Bacteria</taxon>
        <taxon>Bacillati</taxon>
        <taxon>Actinomycetota</taxon>
        <taxon>Actinomycetes</taxon>
        <taxon>Propionibacteriales</taxon>
        <taxon>Propionibacteriaceae</taxon>
        <taxon>Cutibacterium</taxon>
    </lineage>
</organism>
<feature type="transmembrane region" description="Helical" evidence="1">
    <location>
        <begin position="270"/>
        <end position="292"/>
    </location>
</feature>